<evidence type="ECO:0000313" key="3">
    <source>
        <dbReference type="Proteomes" id="UP000000466"/>
    </source>
</evidence>
<dbReference type="AlphaFoldDB" id="K4KID9"/>
<proteinExistence type="predicted"/>
<reference evidence="2 3" key="1">
    <citation type="journal article" date="2013" name="Genome Announc.">
        <title>Complete genome sequence of Simiduia agarivorans SA1(T), a marine bacterium able to degrade a variety of polysaccharides.</title>
        <authorList>
            <person name="Lin S.Y."/>
            <person name="Shieh W.Y."/>
            <person name="Chen J.S."/>
            <person name="Tang S.L."/>
        </authorList>
    </citation>
    <scope>NUCLEOTIDE SEQUENCE [LARGE SCALE GENOMIC DNA]</scope>
    <source>
        <strain evidence="3">DSM 21679 / JCM 13881 / BCRC 17597 / SA1</strain>
    </source>
</reference>
<dbReference type="STRING" id="1117647.M5M_08650"/>
<dbReference type="eggNOG" id="COG4966">
    <property type="taxonomic scope" value="Bacteria"/>
</dbReference>
<feature type="transmembrane region" description="Helical" evidence="1">
    <location>
        <begin position="12"/>
        <end position="33"/>
    </location>
</feature>
<dbReference type="EMBL" id="CP003746">
    <property type="protein sequence ID" value="AFU98919.1"/>
    <property type="molecule type" value="Genomic_DNA"/>
</dbReference>
<protein>
    <submittedName>
        <fullName evidence="2">Prepilin-type N-terminal cleavage/methylation domain containing protein</fullName>
    </submittedName>
</protein>
<dbReference type="KEGG" id="saga:M5M_08650"/>
<organism evidence="2 3">
    <name type="scientific">Simiduia agarivorans (strain DSM 21679 / JCM 13881 / BCRC 17597 / SA1)</name>
    <dbReference type="NCBI Taxonomy" id="1117647"/>
    <lineage>
        <taxon>Bacteria</taxon>
        <taxon>Pseudomonadati</taxon>
        <taxon>Pseudomonadota</taxon>
        <taxon>Gammaproteobacteria</taxon>
        <taxon>Cellvibrionales</taxon>
        <taxon>Cellvibrionaceae</taxon>
        <taxon>Simiduia</taxon>
    </lineage>
</organism>
<keyword evidence="1" id="KW-0812">Transmembrane</keyword>
<keyword evidence="1" id="KW-0472">Membrane</keyword>
<dbReference type="Pfam" id="PF07963">
    <property type="entry name" value="N_methyl"/>
    <property type="match status" value="1"/>
</dbReference>
<gene>
    <name evidence="2" type="ordered locus">M5M_08650</name>
</gene>
<sequence>MKMKKQLGLTLVELMISITIGLLIMAGVFQLYLTATQTQRSQEATSRIQENMRYLFSRLEADITQTGYFGCIPYQGGTGDDSLIQVHLIKDITTKYDFSNLLGGEDGSGLRKSDILRTRFFSASAQLQVQSPGMASVSSPVPLLESEPLYKELKKGDVVMVSDCSFADVFMITNDPANDGLIHHDNTTAVDGQANLYTSLQREYGKSNVVTGSTAYLFSGKSSAVEWRIQTSASGVDAKVDCSDTARQYCALFRNGEEMAEGVEDFQLTYGWRNAAGNLIVNTADKVTDWNAVDRVFVALTLNSVQTAPTLDGSKYATKEVNKVFMLRNQLPGEI</sequence>
<name>K4KID9_SIMAS</name>
<dbReference type="HOGENOM" id="CLU_052493_1_0_6"/>
<evidence type="ECO:0000256" key="1">
    <source>
        <dbReference type="SAM" id="Phobius"/>
    </source>
</evidence>
<accession>K4KID9</accession>
<dbReference type="Proteomes" id="UP000000466">
    <property type="component" value="Chromosome"/>
</dbReference>
<dbReference type="InterPro" id="IPR012902">
    <property type="entry name" value="N_methyl_site"/>
</dbReference>
<evidence type="ECO:0000313" key="2">
    <source>
        <dbReference type="EMBL" id="AFU98919.1"/>
    </source>
</evidence>
<keyword evidence="1" id="KW-1133">Transmembrane helix</keyword>
<keyword evidence="3" id="KW-1185">Reference proteome</keyword>